<evidence type="ECO:0000313" key="2">
    <source>
        <dbReference type="EMBL" id="EYC13770.1"/>
    </source>
</evidence>
<protein>
    <submittedName>
        <fullName evidence="2">Uncharacterized protein</fullName>
    </submittedName>
</protein>
<name>A0A016UF29_9BILA</name>
<sequence>MRKTPSTYHPWPSRDENSRMPVRLGKAVVKRKDTGRRWQISGERLRIRVRLGRAVRTTPGNRSADGGVRKRQETGPPDKG</sequence>
<dbReference type="EMBL" id="JARK01001378">
    <property type="protein sequence ID" value="EYC13770.1"/>
    <property type="molecule type" value="Genomic_DNA"/>
</dbReference>
<accession>A0A016UF29</accession>
<feature type="region of interest" description="Disordered" evidence="1">
    <location>
        <begin position="1"/>
        <end position="20"/>
    </location>
</feature>
<evidence type="ECO:0000256" key="1">
    <source>
        <dbReference type="SAM" id="MobiDB-lite"/>
    </source>
</evidence>
<evidence type="ECO:0000313" key="3">
    <source>
        <dbReference type="Proteomes" id="UP000024635"/>
    </source>
</evidence>
<dbReference type="AlphaFoldDB" id="A0A016UF29"/>
<dbReference type="STRING" id="53326.A0A016UF29"/>
<feature type="region of interest" description="Disordered" evidence="1">
    <location>
        <begin position="52"/>
        <end position="80"/>
    </location>
</feature>
<gene>
    <name evidence="2" type="primary">Acey_s0042.g518</name>
    <name evidence="2" type="ORF">Y032_0042g518</name>
</gene>
<organism evidence="2 3">
    <name type="scientific">Ancylostoma ceylanicum</name>
    <dbReference type="NCBI Taxonomy" id="53326"/>
    <lineage>
        <taxon>Eukaryota</taxon>
        <taxon>Metazoa</taxon>
        <taxon>Ecdysozoa</taxon>
        <taxon>Nematoda</taxon>
        <taxon>Chromadorea</taxon>
        <taxon>Rhabditida</taxon>
        <taxon>Rhabditina</taxon>
        <taxon>Rhabditomorpha</taxon>
        <taxon>Strongyloidea</taxon>
        <taxon>Ancylostomatidae</taxon>
        <taxon>Ancylostomatinae</taxon>
        <taxon>Ancylostoma</taxon>
    </lineage>
</organism>
<comment type="caution">
    <text evidence="2">The sequence shown here is derived from an EMBL/GenBank/DDBJ whole genome shotgun (WGS) entry which is preliminary data.</text>
</comment>
<reference evidence="3" key="1">
    <citation type="journal article" date="2015" name="Nat. Genet.">
        <title>The genome and transcriptome of the zoonotic hookworm Ancylostoma ceylanicum identify infection-specific gene families.</title>
        <authorList>
            <person name="Schwarz E.M."/>
            <person name="Hu Y."/>
            <person name="Antoshechkin I."/>
            <person name="Miller M.M."/>
            <person name="Sternberg P.W."/>
            <person name="Aroian R.V."/>
        </authorList>
    </citation>
    <scope>NUCLEOTIDE SEQUENCE</scope>
    <source>
        <strain evidence="3">HY135</strain>
    </source>
</reference>
<dbReference type="Proteomes" id="UP000024635">
    <property type="component" value="Unassembled WGS sequence"/>
</dbReference>
<keyword evidence="3" id="KW-1185">Reference proteome</keyword>
<feature type="compositionally biased region" description="Basic and acidic residues" evidence="1">
    <location>
        <begin position="67"/>
        <end position="80"/>
    </location>
</feature>
<proteinExistence type="predicted"/>